<reference evidence="1 2" key="1">
    <citation type="submission" date="2023-01" db="EMBL/GenBank/DDBJ databases">
        <title>Novel diversity within Roseofilum (Cyanobacteria; Desertifilaceae) from marine benthic mats with descriptions of four novel species.</title>
        <authorList>
            <person name="Wang Y."/>
            <person name="Berthold D.E."/>
            <person name="Hu J."/>
            <person name="Lefler F.W."/>
            <person name="Laughinghouse H.D. IV."/>
        </authorList>
    </citation>
    <scope>NUCLEOTIDE SEQUENCE [LARGE SCALE GENOMIC DNA]</scope>
    <source>
        <strain evidence="1 2">BLCC-M91</strain>
    </source>
</reference>
<protein>
    <submittedName>
        <fullName evidence="1">DUF2283 domain-containing protein</fullName>
    </submittedName>
</protein>
<dbReference type="EMBL" id="JAQPOK010000068">
    <property type="protein sequence ID" value="MDJ1178835.1"/>
    <property type="molecule type" value="Genomic_DNA"/>
</dbReference>
<organism evidence="1 2">
    <name type="scientific">Roseofilum halophilum BLCC-M91</name>
    <dbReference type="NCBI Taxonomy" id="3022259"/>
    <lineage>
        <taxon>Bacteria</taxon>
        <taxon>Bacillati</taxon>
        <taxon>Cyanobacteriota</taxon>
        <taxon>Cyanophyceae</taxon>
        <taxon>Desertifilales</taxon>
        <taxon>Desertifilaceae</taxon>
        <taxon>Roseofilum</taxon>
        <taxon>Roseofilum halophilum</taxon>
    </lineage>
</organism>
<keyword evidence="2" id="KW-1185">Reference proteome</keyword>
<evidence type="ECO:0000313" key="1">
    <source>
        <dbReference type="EMBL" id="MDJ1178835.1"/>
    </source>
</evidence>
<evidence type="ECO:0000313" key="2">
    <source>
        <dbReference type="Proteomes" id="UP001231370"/>
    </source>
</evidence>
<dbReference type="RefSeq" id="WP_283762147.1">
    <property type="nucleotide sequence ID" value="NZ_JAQPOK010000068.1"/>
</dbReference>
<accession>A0ABT7BIC9</accession>
<dbReference type="PANTHER" id="PTHR37029">
    <property type="entry name" value="SSR1768 PROTEIN"/>
    <property type="match status" value="1"/>
</dbReference>
<dbReference type="PANTHER" id="PTHR37029:SF1">
    <property type="entry name" value="SSR1768 PROTEIN"/>
    <property type="match status" value="1"/>
</dbReference>
<dbReference type="InterPro" id="IPR019270">
    <property type="entry name" value="DUF2283"/>
</dbReference>
<comment type="caution">
    <text evidence="1">The sequence shown here is derived from an EMBL/GenBank/DDBJ whole genome shotgun (WGS) entry which is preliminary data.</text>
</comment>
<proteinExistence type="predicted"/>
<dbReference type="Pfam" id="PF10049">
    <property type="entry name" value="DUF2283"/>
    <property type="match status" value="1"/>
</dbReference>
<gene>
    <name evidence="1" type="ORF">PJF56_08175</name>
</gene>
<sequence length="65" mass="7333">MKIQYFPDTDTLYLEFNASNIVDTQELDETTLLEFDDRGNICAITLEHASERTDVTHLIAEGIAA</sequence>
<dbReference type="Proteomes" id="UP001231370">
    <property type="component" value="Unassembled WGS sequence"/>
</dbReference>
<name>A0ABT7BIC9_9CYAN</name>